<dbReference type="EMBL" id="SEOQ01000581">
    <property type="protein sequence ID" value="TFY60112.1"/>
    <property type="molecule type" value="Genomic_DNA"/>
</dbReference>
<evidence type="ECO:0000313" key="4">
    <source>
        <dbReference type="Proteomes" id="UP000298327"/>
    </source>
</evidence>
<proteinExistence type="predicted"/>
<name>A0A4Y9YD36_9AGAM</name>
<evidence type="ECO:0000256" key="1">
    <source>
        <dbReference type="SAM" id="MobiDB-lite"/>
    </source>
</evidence>
<keyword evidence="4" id="KW-1185">Reference proteome</keyword>
<protein>
    <submittedName>
        <fullName evidence="3">Uncharacterized protein</fullName>
    </submittedName>
</protein>
<feature type="compositionally biased region" description="Basic and acidic residues" evidence="1">
    <location>
        <begin position="1"/>
        <end position="10"/>
    </location>
</feature>
<evidence type="ECO:0000313" key="3">
    <source>
        <dbReference type="EMBL" id="TFY60112.1"/>
    </source>
</evidence>
<feature type="region of interest" description="Disordered" evidence="1">
    <location>
        <begin position="1"/>
        <end position="32"/>
    </location>
</feature>
<feature type="transmembrane region" description="Helical" evidence="2">
    <location>
        <begin position="51"/>
        <end position="71"/>
    </location>
</feature>
<feature type="compositionally biased region" description="Low complexity" evidence="1">
    <location>
        <begin position="11"/>
        <end position="20"/>
    </location>
</feature>
<dbReference type="Proteomes" id="UP000298327">
    <property type="component" value="Unassembled WGS sequence"/>
</dbReference>
<keyword evidence="2" id="KW-0812">Transmembrane</keyword>
<gene>
    <name evidence="3" type="ORF">EVG20_g7543</name>
</gene>
<keyword evidence="2" id="KW-0472">Membrane</keyword>
<feature type="transmembrane region" description="Helical" evidence="2">
    <location>
        <begin position="91"/>
        <end position="109"/>
    </location>
</feature>
<organism evidence="3 4">
    <name type="scientific">Dentipellis fragilis</name>
    <dbReference type="NCBI Taxonomy" id="205917"/>
    <lineage>
        <taxon>Eukaryota</taxon>
        <taxon>Fungi</taxon>
        <taxon>Dikarya</taxon>
        <taxon>Basidiomycota</taxon>
        <taxon>Agaricomycotina</taxon>
        <taxon>Agaricomycetes</taxon>
        <taxon>Russulales</taxon>
        <taxon>Hericiaceae</taxon>
        <taxon>Dentipellis</taxon>
    </lineage>
</organism>
<accession>A0A4Y9YD36</accession>
<reference evidence="3 4" key="1">
    <citation type="submission" date="2019-02" db="EMBL/GenBank/DDBJ databases">
        <title>Genome sequencing of the rare red list fungi Dentipellis fragilis.</title>
        <authorList>
            <person name="Buettner E."/>
            <person name="Kellner H."/>
        </authorList>
    </citation>
    <scope>NUCLEOTIDE SEQUENCE [LARGE SCALE GENOMIC DNA]</scope>
    <source>
        <strain evidence="3 4">DSM 105465</strain>
    </source>
</reference>
<keyword evidence="2" id="KW-1133">Transmembrane helix</keyword>
<comment type="caution">
    <text evidence="3">The sequence shown here is derived from an EMBL/GenBank/DDBJ whole genome shotgun (WGS) entry which is preliminary data.</text>
</comment>
<sequence>MGNHYYERASARPSAPWSSPQHQARHPIPSTPRDFYPILAVLRKPLEMIQFILGFTLTLLFPMLVLLAPLALALHLLRPAVDFASRILDHAAPFVFPALGSAVLLGAALT</sequence>
<evidence type="ECO:0000256" key="2">
    <source>
        <dbReference type="SAM" id="Phobius"/>
    </source>
</evidence>
<dbReference type="AlphaFoldDB" id="A0A4Y9YD36"/>